<evidence type="ECO:0000313" key="1">
    <source>
        <dbReference type="EMBL" id="MCW7553641.1"/>
    </source>
</evidence>
<reference evidence="1 2" key="1">
    <citation type="submission" date="2022-10" db="EMBL/GenBank/DDBJ databases">
        <title>High-quality genome sequences of two octocoral-associated bacteria, Endozoicomonas euniceicola EF212 and Endozoicomonas gorgoniicola PS125.</title>
        <authorList>
            <person name="Chiou Y.-J."/>
            <person name="Chen Y.-H."/>
        </authorList>
    </citation>
    <scope>NUCLEOTIDE SEQUENCE [LARGE SCALE GENOMIC DNA]</scope>
    <source>
        <strain evidence="1 2">PS125</strain>
    </source>
</reference>
<dbReference type="EMBL" id="JAPFCC010000001">
    <property type="protein sequence ID" value="MCW7553641.1"/>
    <property type="molecule type" value="Genomic_DNA"/>
</dbReference>
<keyword evidence="2" id="KW-1185">Reference proteome</keyword>
<protein>
    <submittedName>
        <fullName evidence="1">Phage tail protein</fullName>
    </submittedName>
</protein>
<dbReference type="InterPro" id="IPR009734">
    <property type="entry name" value="Myoviridae_GpU"/>
</dbReference>
<dbReference type="RefSeq" id="WP_262568459.1">
    <property type="nucleotide sequence ID" value="NZ_JAPFCC010000001.1"/>
</dbReference>
<proteinExistence type="predicted"/>
<name>A0ABT3MW82_9GAMM</name>
<dbReference type="Pfam" id="PF06995">
    <property type="entry name" value="Phage_P2_GpU"/>
    <property type="match status" value="1"/>
</dbReference>
<organism evidence="1 2">
    <name type="scientific">Endozoicomonas gorgoniicola</name>
    <dbReference type="NCBI Taxonomy" id="1234144"/>
    <lineage>
        <taxon>Bacteria</taxon>
        <taxon>Pseudomonadati</taxon>
        <taxon>Pseudomonadota</taxon>
        <taxon>Gammaproteobacteria</taxon>
        <taxon>Oceanospirillales</taxon>
        <taxon>Endozoicomonadaceae</taxon>
        <taxon>Endozoicomonas</taxon>
    </lineage>
</organism>
<gene>
    <name evidence="1" type="ORF">NX722_13590</name>
</gene>
<accession>A0ABT3MW82</accession>
<sequence length="129" mass="14532">MVEPQVALGDYRLGTTTAAVQELERVSEWRWADKDVIHGKPQSDYIGPGLDTIELNGVIYPHFRGGLGQVDAMRAEADKGTPLRMVLGTGQDMGLWTIRRISENQTRIYDRGIPLKVEFRLSLKEYRGS</sequence>
<evidence type="ECO:0000313" key="2">
    <source>
        <dbReference type="Proteomes" id="UP001209854"/>
    </source>
</evidence>
<comment type="caution">
    <text evidence="1">The sequence shown here is derived from an EMBL/GenBank/DDBJ whole genome shotgun (WGS) entry which is preliminary data.</text>
</comment>
<dbReference type="Proteomes" id="UP001209854">
    <property type="component" value="Unassembled WGS sequence"/>
</dbReference>